<gene>
    <name evidence="1" type="ORF">KY290_000588</name>
</gene>
<dbReference type="EMBL" id="JAIVGD010000001">
    <property type="protein sequence ID" value="KAH0780990.1"/>
    <property type="molecule type" value="Genomic_DNA"/>
</dbReference>
<protein>
    <recommendedName>
        <fullName evidence="3">Integrase core domain containing protein</fullName>
    </recommendedName>
</protein>
<organism evidence="1 2">
    <name type="scientific">Solanum tuberosum</name>
    <name type="common">Potato</name>
    <dbReference type="NCBI Taxonomy" id="4113"/>
    <lineage>
        <taxon>Eukaryota</taxon>
        <taxon>Viridiplantae</taxon>
        <taxon>Streptophyta</taxon>
        <taxon>Embryophyta</taxon>
        <taxon>Tracheophyta</taxon>
        <taxon>Spermatophyta</taxon>
        <taxon>Magnoliopsida</taxon>
        <taxon>eudicotyledons</taxon>
        <taxon>Gunneridae</taxon>
        <taxon>Pentapetalae</taxon>
        <taxon>asterids</taxon>
        <taxon>lamiids</taxon>
        <taxon>Solanales</taxon>
        <taxon>Solanaceae</taxon>
        <taxon>Solanoideae</taxon>
        <taxon>Solaneae</taxon>
        <taxon>Solanum</taxon>
    </lineage>
</organism>
<accession>A0ABQ7WLX9</accession>
<dbReference type="Proteomes" id="UP000826656">
    <property type="component" value="Unassembled WGS sequence"/>
</dbReference>
<evidence type="ECO:0000313" key="2">
    <source>
        <dbReference type="Proteomes" id="UP000826656"/>
    </source>
</evidence>
<name>A0ABQ7WLX9_SOLTU</name>
<reference evidence="1 2" key="1">
    <citation type="journal article" date="2021" name="bioRxiv">
        <title>Chromosome-scale and haplotype-resolved genome assembly of a tetraploid potato cultivar.</title>
        <authorList>
            <person name="Sun H."/>
            <person name="Jiao W.-B."/>
            <person name="Krause K."/>
            <person name="Campoy J.A."/>
            <person name="Goel M."/>
            <person name="Folz-Donahue K."/>
            <person name="Kukat C."/>
            <person name="Huettel B."/>
            <person name="Schneeberger K."/>
        </authorList>
    </citation>
    <scope>NUCLEOTIDE SEQUENCE [LARGE SCALE GENOMIC DNA]</scope>
    <source>
        <strain evidence="1">SolTubOtavaFocal</strain>
        <tissue evidence="1">Leaves</tissue>
    </source>
</reference>
<evidence type="ECO:0008006" key="3">
    <source>
        <dbReference type="Google" id="ProtNLM"/>
    </source>
</evidence>
<keyword evidence="2" id="KW-1185">Reference proteome</keyword>
<comment type="caution">
    <text evidence="1">The sequence shown here is derived from an EMBL/GenBank/DDBJ whole genome shotgun (WGS) entry which is preliminary data.</text>
</comment>
<evidence type="ECO:0000313" key="1">
    <source>
        <dbReference type="EMBL" id="KAH0780990.1"/>
    </source>
</evidence>
<sequence length="138" mass="15357">MEYEPPTVNLQPLDIDHEGCPKQVKTIQQNLPRILPTKMRNRVTIRRAGERFQMNTVISGAIQVTPTIGEEIAHFNLAMLKESSHSTVPISSSRDGDLEKIASDSLDMSTHIRCEDPTEGDHGVDGGKGKEMVIEQHQ</sequence>
<proteinExistence type="predicted"/>